<keyword evidence="7 9" id="KW-0406">Ion transport</keyword>
<dbReference type="InterPro" id="IPR004713">
    <property type="entry name" value="CaH_exchang"/>
</dbReference>
<protein>
    <recommendedName>
        <fullName evidence="9">Ca(2+)/H(+) antiporter</fullName>
    </recommendedName>
</protein>
<evidence type="ECO:0000256" key="1">
    <source>
        <dbReference type="ARBA" id="ARBA00004127"/>
    </source>
</evidence>
<feature type="transmembrane region" description="Helical" evidence="9">
    <location>
        <begin position="45"/>
        <end position="64"/>
    </location>
</feature>
<comment type="similarity">
    <text evidence="9">Belongs to the Ca(2+):cation antiporter (CaCA) (TC 2.A.19) family.</text>
</comment>
<evidence type="ECO:0000256" key="3">
    <source>
        <dbReference type="ARBA" id="ARBA00022568"/>
    </source>
</evidence>
<name>A0ABU4HZU1_9ACTN</name>
<feature type="transmembrane region" description="Helical" evidence="9">
    <location>
        <begin position="298"/>
        <end position="325"/>
    </location>
</feature>
<organism evidence="11 12">
    <name type="scientific">Conexibacter stalactiti</name>
    <dbReference type="NCBI Taxonomy" id="1940611"/>
    <lineage>
        <taxon>Bacteria</taxon>
        <taxon>Bacillati</taxon>
        <taxon>Actinomycetota</taxon>
        <taxon>Thermoleophilia</taxon>
        <taxon>Solirubrobacterales</taxon>
        <taxon>Conexibacteraceae</taxon>
        <taxon>Conexibacter</taxon>
    </lineage>
</organism>
<accession>A0ABU4HZU1</accession>
<proteinExistence type="inferred from homology"/>
<feature type="transmembrane region" description="Helical" evidence="9">
    <location>
        <begin position="76"/>
        <end position="97"/>
    </location>
</feature>
<keyword evidence="4 9" id="KW-0812">Transmembrane</keyword>
<feature type="domain" description="Sodium/calcium exchanger membrane region" evidence="10">
    <location>
        <begin position="44"/>
        <end position="207"/>
    </location>
</feature>
<feature type="transmembrane region" description="Helical" evidence="9">
    <location>
        <begin position="109"/>
        <end position="130"/>
    </location>
</feature>
<reference evidence="12" key="1">
    <citation type="submission" date="2023-07" db="EMBL/GenBank/DDBJ databases">
        <title>Conexibacter stalactiti sp. nov., isolated from stalactites in a lava cave and emended description of the genus Conexibacter.</title>
        <authorList>
            <person name="Lee S.D."/>
        </authorList>
    </citation>
    <scope>NUCLEOTIDE SEQUENCE [LARGE SCALE GENOMIC DNA]</scope>
    <source>
        <strain evidence="12">KCTC 39840</strain>
    </source>
</reference>
<feature type="transmembrane region" description="Helical" evidence="9">
    <location>
        <begin position="187"/>
        <end position="207"/>
    </location>
</feature>
<feature type="transmembrane region" description="Helical" evidence="9">
    <location>
        <begin position="331"/>
        <end position="348"/>
    </location>
</feature>
<comment type="function">
    <text evidence="9">Ca(+)/H(+) antiporter that extrudes calcium in exchange for external protons.</text>
</comment>
<evidence type="ECO:0000256" key="7">
    <source>
        <dbReference type="ARBA" id="ARBA00023065"/>
    </source>
</evidence>
<evidence type="ECO:0000256" key="9">
    <source>
        <dbReference type="RuleBase" id="RU365028"/>
    </source>
</evidence>
<dbReference type="Pfam" id="PF01699">
    <property type="entry name" value="Na_Ca_ex"/>
    <property type="match status" value="2"/>
</dbReference>
<comment type="subcellular location">
    <subcellularLocation>
        <location evidence="1">Endomembrane system</location>
        <topology evidence="1">Multi-pass membrane protein</topology>
    </subcellularLocation>
</comment>
<feature type="transmembrane region" description="Helical" evidence="9">
    <location>
        <begin position="142"/>
        <end position="162"/>
    </location>
</feature>
<evidence type="ECO:0000259" key="10">
    <source>
        <dbReference type="Pfam" id="PF01699"/>
    </source>
</evidence>
<evidence type="ECO:0000256" key="4">
    <source>
        <dbReference type="ARBA" id="ARBA00022692"/>
    </source>
</evidence>
<dbReference type="PANTHER" id="PTHR31503">
    <property type="entry name" value="VACUOLAR CALCIUM ION TRANSPORTER"/>
    <property type="match status" value="1"/>
</dbReference>
<dbReference type="NCBIfam" id="TIGR00846">
    <property type="entry name" value="caca2"/>
    <property type="match status" value="1"/>
</dbReference>
<keyword evidence="5 9" id="KW-0106">Calcium</keyword>
<feature type="transmembrane region" description="Helical" evidence="9">
    <location>
        <begin position="235"/>
        <end position="256"/>
    </location>
</feature>
<keyword evidence="12" id="KW-1185">Reference proteome</keyword>
<keyword evidence="9" id="KW-0050">Antiport</keyword>
<dbReference type="EMBL" id="JAWSTH010000115">
    <property type="protein sequence ID" value="MDW5598025.1"/>
    <property type="molecule type" value="Genomic_DNA"/>
</dbReference>
<keyword evidence="6 9" id="KW-1133">Transmembrane helix</keyword>
<keyword evidence="2 9" id="KW-0813">Transport</keyword>
<dbReference type="InterPro" id="IPR004798">
    <property type="entry name" value="CAX-like"/>
</dbReference>
<evidence type="ECO:0000256" key="8">
    <source>
        <dbReference type="ARBA" id="ARBA00023136"/>
    </source>
</evidence>
<dbReference type="Gene3D" id="1.20.1420.30">
    <property type="entry name" value="NCX, central ion-binding region"/>
    <property type="match status" value="1"/>
</dbReference>
<feature type="transmembrane region" description="Helical" evidence="9">
    <location>
        <begin position="360"/>
        <end position="379"/>
    </location>
</feature>
<evidence type="ECO:0000256" key="6">
    <source>
        <dbReference type="ARBA" id="ARBA00022989"/>
    </source>
</evidence>
<evidence type="ECO:0000256" key="2">
    <source>
        <dbReference type="ARBA" id="ARBA00022448"/>
    </source>
</evidence>
<keyword evidence="8 9" id="KW-0472">Membrane</keyword>
<dbReference type="PANTHER" id="PTHR31503:SF22">
    <property type="entry name" value="VACUOLAR CALCIUM ION TRANSPORTER"/>
    <property type="match status" value="1"/>
</dbReference>
<dbReference type="NCBIfam" id="TIGR00378">
    <property type="entry name" value="cax"/>
    <property type="match status" value="1"/>
</dbReference>
<comment type="caution">
    <text evidence="11">The sequence shown here is derived from an EMBL/GenBank/DDBJ whole genome shotgun (WGS) entry which is preliminary data.</text>
</comment>
<dbReference type="InterPro" id="IPR044880">
    <property type="entry name" value="NCX_ion-bd_dom_sf"/>
</dbReference>
<keyword evidence="3 9" id="KW-0109">Calcium transport</keyword>
<dbReference type="InterPro" id="IPR004837">
    <property type="entry name" value="NaCa_Exmemb"/>
</dbReference>
<sequence>MSSPRHEQRRSLRSLVLSSDGWPWLLVPFIPLAVVLDLAGVSPVAIFFTSALGVVPTAALMGRATEELAARSGPGIGGLLNVTFGNAPELIIALFALEKGLHEVVKASLIGSVIGNILLVLGASMLVGGIGREQQTFSRAAASAQSSMLLLAGAALIMPAIFEMVEGKGLPKPGDERIVYDSTVEHLSLAVALVLLASYAAGLVFSLKTHRRLFNPPEAHDEDEGHAAWPVRRSVGALALAGVAVGVMSEILVGSISEAAESIGLTEFFVGAIVIAIVGNAAEHWVAVLVARKDKMDLAVNIAIGSSAQIALFVIPVLVLCSFVLGPNPLALVFNGFELGAFLIAVLIANHVTNEGESTWFEGVQLLAVYAVLALAFAFA</sequence>
<feature type="transmembrane region" description="Helical" evidence="9">
    <location>
        <begin position="21"/>
        <end position="39"/>
    </location>
</feature>
<evidence type="ECO:0000313" key="11">
    <source>
        <dbReference type="EMBL" id="MDW5598025.1"/>
    </source>
</evidence>
<dbReference type="Proteomes" id="UP001284601">
    <property type="component" value="Unassembled WGS sequence"/>
</dbReference>
<evidence type="ECO:0000256" key="5">
    <source>
        <dbReference type="ARBA" id="ARBA00022837"/>
    </source>
</evidence>
<feature type="transmembrane region" description="Helical" evidence="9">
    <location>
        <begin position="268"/>
        <end position="291"/>
    </location>
</feature>
<gene>
    <name evidence="11" type="primary">cax</name>
    <name evidence="11" type="ORF">R7226_26960</name>
</gene>
<feature type="domain" description="Sodium/calcium exchanger membrane region" evidence="10">
    <location>
        <begin position="234"/>
        <end position="377"/>
    </location>
</feature>
<evidence type="ECO:0000313" key="12">
    <source>
        <dbReference type="Proteomes" id="UP001284601"/>
    </source>
</evidence>